<name>A0A1Y6BLG9_9BACT</name>
<keyword evidence="2" id="KW-1185">Reference proteome</keyword>
<dbReference type="Proteomes" id="UP000192907">
    <property type="component" value="Unassembled WGS sequence"/>
</dbReference>
<dbReference type="EMBL" id="FWZT01000004">
    <property type="protein sequence ID" value="SMF08723.1"/>
    <property type="molecule type" value="Genomic_DNA"/>
</dbReference>
<sequence length="43" mass="4867">MDISYIGGCLANLGKVVIALYNFKIYDNIFEASQEGWYSMDRG</sequence>
<evidence type="ECO:0000313" key="2">
    <source>
        <dbReference type="Proteomes" id="UP000192907"/>
    </source>
</evidence>
<organism evidence="1 2">
    <name type="scientific">Pseudobacteriovorax antillogorgiicola</name>
    <dbReference type="NCBI Taxonomy" id="1513793"/>
    <lineage>
        <taxon>Bacteria</taxon>
        <taxon>Pseudomonadati</taxon>
        <taxon>Bdellovibrionota</taxon>
        <taxon>Oligoflexia</taxon>
        <taxon>Oligoflexales</taxon>
        <taxon>Pseudobacteriovoracaceae</taxon>
        <taxon>Pseudobacteriovorax</taxon>
    </lineage>
</organism>
<accession>A0A1Y6BLG9</accession>
<protein>
    <submittedName>
        <fullName evidence="1">Uncharacterized protein</fullName>
    </submittedName>
</protein>
<dbReference type="AlphaFoldDB" id="A0A1Y6BLG9"/>
<gene>
    <name evidence="1" type="ORF">SAMN06296036_104315</name>
</gene>
<reference evidence="2" key="1">
    <citation type="submission" date="2017-04" db="EMBL/GenBank/DDBJ databases">
        <authorList>
            <person name="Varghese N."/>
            <person name="Submissions S."/>
        </authorList>
    </citation>
    <scope>NUCLEOTIDE SEQUENCE [LARGE SCALE GENOMIC DNA]</scope>
    <source>
        <strain evidence="2">RKEM611</strain>
    </source>
</reference>
<evidence type="ECO:0000313" key="1">
    <source>
        <dbReference type="EMBL" id="SMF08723.1"/>
    </source>
</evidence>
<proteinExistence type="predicted"/>